<evidence type="ECO:0000256" key="1">
    <source>
        <dbReference type="SAM" id="MobiDB-lite"/>
    </source>
</evidence>
<feature type="compositionally biased region" description="Polar residues" evidence="1">
    <location>
        <begin position="862"/>
        <end position="871"/>
    </location>
</feature>
<organism evidence="2 3">
    <name type="scientific">Portunus trituberculatus</name>
    <name type="common">Swimming crab</name>
    <name type="synonym">Neptunus trituberculatus</name>
    <dbReference type="NCBI Taxonomy" id="210409"/>
    <lineage>
        <taxon>Eukaryota</taxon>
        <taxon>Metazoa</taxon>
        <taxon>Ecdysozoa</taxon>
        <taxon>Arthropoda</taxon>
        <taxon>Crustacea</taxon>
        <taxon>Multicrustacea</taxon>
        <taxon>Malacostraca</taxon>
        <taxon>Eumalacostraca</taxon>
        <taxon>Eucarida</taxon>
        <taxon>Decapoda</taxon>
        <taxon>Pleocyemata</taxon>
        <taxon>Brachyura</taxon>
        <taxon>Eubrachyura</taxon>
        <taxon>Portunoidea</taxon>
        <taxon>Portunidae</taxon>
        <taxon>Portuninae</taxon>
        <taxon>Portunus</taxon>
    </lineage>
</organism>
<feature type="compositionally biased region" description="Basic residues" evidence="1">
    <location>
        <begin position="1233"/>
        <end position="1255"/>
    </location>
</feature>
<feature type="compositionally biased region" description="Basic and acidic residues" evidence="1">
    <location>
        <begin position="773"/>
        <end position="784"/>
    </location>
</feature>
<feature type="compositionally biased region" description="Basic and acidic residues" evidence="1">
    <location>
        <begin position="1170"/>
        <end position="1180"/>
    </location>
</feature>
<feature type="compositionally biased region" description="Basic residues" evidence="1">
    <location>
        <begin position="872"/>
        <end position="881"/>
    </location>
</feature>
<feature type="region of interest" description="Disordered" evidence="1">
    <location>
        <begin position="1127"/>
        <end position="1206"/>
    </location>
</feature>
<keyword evidence="3" id="KW-1185">Reference proteome</keyword>
<dbReference type="EMBL" id="VSRR010000630">
    <property type="protein sequence ID" value="MPC17910.1"/>
    <property type="molecule type" value="Genomic_DNA"/>
</dbReference>
<feature type="compositionally biased region" description="Basic and acidic residues" evidence="1">
    <location>
        <begin position="1256"/>
        <end position="1268"/>
    </location>
</feature>
<feature type="region of interest" description="Disordered" evidence="1">
    <location>
        <begin position="1077"/>
        <end position="1111"/>
    </location>
</feature>
<feature type="region of interest" description="Disordered" evidence="1">
    <location>
        <begin position="1219"/>
        <end position="1274"/>
    </location>
</feature>
<feature type="region of interest" description="Disordered" evidence="1">
    <location>
        <begin position="773"/>
        <end position="792"/>
    </location>
</feature>
<protein>
    <submittedName>
        <fullName evidence="2">Uncharacterized protein</fullName>
    </submittedName>
</protein>
<dbReference type="Proteomes" id="UP000324222">
    <property type="component" value="Unassembled WGS sequence"/>
</dbReference>
<sequence>MFFRTSDRFHKKNESSKVSESVDGSWCHTTINAPTPLCLTEGDQNPQGKRIRKNHDELHDNRVKVKKTLVPKKTTRALTNLKQTSLLDFKKNPCTDLSNSASEQRNVFVLAEGNVADKKVHVHGNFNKNCKTSKGEKTKENFGRPSWKKSFFSVSSSDSESDGNNEVRFSEGDTSRDFFLESPKENVECEAQNMNMLSCSEEFVSAEKNKLNNVFFIGDVSQRKEADDVGGSVSPQTDPLGSLALVDVAGNVKENTVRNVDDYEQYKLMDALSFLVSRGSSQNATKPLSCNYTSPNVALQKNPDTDPCFSGFCKAETDAEDESFYENDMEYKQNYTRKKRERCSSGLRYTAGNIQCASDGKNDLFLFRVTKQEHVELDHNSHDYLHSSKENEHDVLNRMQQNQDGGMCSSCEEHSRNEESHEDYRIFDAARRKVHSPYQDKTTTKMPKISSQKRLLSLVSSHEKSVHIKTEVDDTADLLTLSNCADIQSNRLGEEPSRVSVCDEYANCEVNLEKTCLSKVTVKSVKSCRQITCQTCDEEHSDLEAPVPGCQNTSQPGKKHSKEKVKLRNHRNVNLKTSPDVKYFSTDIKYPSQTEESLHSAGGNTMEGNEQIYPTQNVFLHAEEQRQKLQSNRVASSVEYVPSSMEYLSETKKSSYSSKDSMVTVNEEAYCAQMYENESFFSSEERIEHTAGRQMAGYQNSLSHGLDGKDTFEAWCRSRDVNSSPQLLSNELLLENSCEESLFVNVETSSSNDCESPRQMCNESPVMREEPSQHSVFHDTHKDPLCTSPQKDSEKKSLVEILRNLKYLHNRRKEYHVGLTSESEVSKQFFTDSPAAHDTALYFSSRSDTEDNLEQENHWSESRTGCSIPQRHQTHTKKQKDAHKTLCDKVKDANKIGKKKKEQSNISSFLNRNKRVCSIGLCDTSNQGAQAKNIMGQFSQDDRCEAGLDASNEEYVPEEVCTDGMKKVNWESSSSDAPTSSIYPFEANEQLLLSKNSKILARDSDESGHSVDQMEENCVESSTRYTGSVSSETNHVSDCVSPEDLNFNSLEDEQEGNLRRSTRIKRRSHVMELFPDCNSESECHSKDGNSSPHAKKLKQNENKLKYKQNKGVLKQKKIEKFFKVKTPVKKSKVAVQSKNPCKKNKCDRDENGSEDDTSRAHLPVKKKKDQHSYKTQKEVSKPSTSKASCSKATETSKTQGGQDKTDMSYYNELWNFSLGEKNDKEDKQTNNTKKQKNKKSSVKKCQKEKQKKKDAKQKQSKSDTKEPTSEPIDDDFYLKIQAEVEQLNAIASRDVDDVPMVDGMRNGKSCEEECQITDVVEGTKRSLDSLRKSYKKLRNMTDSDLEQRMEENLSYLENVIRGVLPNERHQWFKESDPELTLQQDYLIYGPFSSDQSLFVLELLKKKLSHMDKLIGNSFDVPVYRCRVLVPIFFTKIVMDNENVSLDEAYSLLAKFSLNKNITEDLEHSESRKF</sequence>
<gene>
    <name evidence="2" type="ORF">E2C01_010781</name>
</gene>
<feature type="compositionally biased region" description="Polar residues" evidence="1">
    <location>
        <begin position="1181"/>
        <end position="1202"/>
    </location>
</feature>
<name>A0A5B7D9B1_PORTR</name>
<accession>A0A5B7D9B1</accession>
<reference evidence="2 3" key="1">
    <citation type="submission" date="2019-05" db="EMBL/GenBank/DDBJ databases">
        <title>Another draft genome of Portunus trituberculatus and its Hox gene families provides insights of decapod evolution.</title>
        <authorList>
            <person name="Jeong J.-H."/>
            <person name="Song I."/>
            <person name="Kim S."/>
            <person name="Choi T."/>
            <person name="Kim D."/>
            <person name="Ryu S."/>
            <person name="Kim W."/>
        </authorList>
    </citation>
    <scope>NUCLEOTIDE SEQUENCE [LARGE SCALE GENOMIC DNA]</scope>
    <source>
        <tissue evidence="2">Muscle</tissue>
    </source>
</reference>
<evidence type="ECO:0000313" key="2">
    <source>
        <dbReference type="EMBL" id="MPC17910.1"/>
    </source>
</evidence>
<feature type="region of interest" description="Disordered" evidence="1">
    <location>
        <begin position="859"/>
        <end position="883"/>
    </location>
</feature>
<feature type="compositionally biased region" description="Basic and acidic residues" evidence="1">
    <location>
        <begin position="1144"/>
        <end position="1159"/>
    </location>
</feature>
<comment type="caution">
    <text evidence="2">The sequence shown here is derived from an EMBL/GenBank/DDBJ whole genome shotgun (WGS) entry which is preliminary data.</text>
</comment>
<dbReference type="OrthoDB" id="6382611at2759"/>
<proteinExistence type="predicted"/>
<evidence type="ECO:0000313" key="3">
    <source>
        <dbReference type="Proteomes" id="UP000324222"/>
    </source>
</evidence>